<keyword evidence="5" id="KW-0808">Transferase</keyword>
<dbReference type="SUPFAM" id="SSF52172">
    <property type="entry name" value="CheY-like"/>
    <property type="match status" value="1"/>
</dbReference>
<proteinExistence type="predicted"/>
<evidence type="ECO:0000256" key="7">
    <source>
        <dbReference type="ARBA" id="ARBA00022777"/>
    </source>
</evidence>
<feature type="transmembrane region" description="Helical" evidence="11">
    <location>
        <begin position="167"/>
        <end position="193"/>
    </location>
</feature>
<name>W4M6H3_9BACT</name>
<evidence type="ECO:0000256" key="9">
    <source>
        <dbReference type="ARBA" id="ARBA00023012"/>
    </source>
</evidence>
<dbReference type="SUPFAM" id="SSF47384">
    <property type="entry name" value="Homodimeric domain of signal transducing histidine kinase"/>
    <property type="match status" value="1"/>
</dbReference>
<dbReference type="PROSITE" id="PS50110">
    <property type="entry name" value="RESPONSE_REGULATORY"/>
    <property type="match status" value="1"/>
</dbReference>
<dbReference type="InterPro" id="IPR004358">
    <property type="entry name" value="Sig_transdc_His_kin-like_C"/>
</dbReference>
<dbReference type="InterPro" id="IPR003594">
    <property type="entry name" value="HATPase_dom"/>
</dbReference>
<dbReference type="SMART" id="SM00448">
    <property type="entry name" value="REC"/>
    <property type="match status" value="1"/>
</dbReference>
<feature type="transmembrane region" description="Helical" evidence="11">
    <location>
        <begin position="12"/>
        <end position="36"/>
    </location>
</feature>
<comment type="caution">
    <text evidence="15">The sequence shown here is derived from an EMBL/GenBank/DDBJ whole genome shotgun (WGS) entry which is preliminary data.</text>
</comment>
<evidence type="ECO:0000313" key="16">
    <source>
        <dbReference type="Proteomes" id="UP000019140"/>
    </source>
</evidence>
<evidence type="ECO:0000256" key="3">
    <source>
        <dbReference type="ARBA" id="ARBA00012438"/>
    </source>
</evidence>
<dbReference type="InterPro" id="IPR036890">
    <property type="entry name" value="HATPase_C_sf"/>
</dbReference>
<evidence type="ECO:0000256" key="10">
    <source>
        <dbReference type="PROSITE-ProRule" id="PRU00169"/>
    </source>
</evidence>
<keyword evidence="11" id="KW-1133">Transmembrane helix</keyword>
<evidence type="ECO:0000313" key="15">
    <source>
        <dbReference type="EMBL" id="ETX05944.1"/>
    </source>
</evidence>
<comment type="catalytic activity">
    <reaction evidence="1">
        <text>ATP + protein L-histidine = ADP + protein N-phospho-L-histidine.</text>
        <dbReference type="EC" id="2.7.13.3"/>
    </reaction>
</comment>
<evidence type="ECO:0000256" key="1">
    <source>
        <dbReference type="ARBA" id="ARBA00000085"/>
    </source>
</evidence>
<dbReference type="Pfam" id="PF00072">
    <property type="entry name" value="Response_reg"/>
    <property type="match status" value="1"/>
</dbReference>
<evidence type="ECO:0000256" key="5">
    <source>
        <dbReference type="ARBA" id="ARBA00022679"/>
    </source>
</evidence>
<dbReference type="SUPFAM" id="SSF55874">
    <property type="entry name" value="ATPase domain of HSP90 chaperone/DNA topoisomerase II/histidine kinase"/>
    <property type="match status" value="1"/>
</dbReference>
<dbReference type="PATRIC" id="fig|1429439.4.peg.3408"/>
<dbReference type="PANTHER" id="PTHR43065:SF10">
    <property type="entry name" value="PEROXIDE STRESS-ACTIVATED HISTIDINE KINASE MAK3"/>
    <property type="match status" value="1"/>
</dbReference>
<dbReference type="CDD" id="cd00156">
    <property type="entry name" value="REC"/>
    <property type="match status" value="1"/>
</dbReference>
<dbReference type="CDD" id="cd00082">
    <property type="entry name" value="HisKA"/>
    <property type="match status" value="1"/>
</dbReference>
<protein>
    <recommendedName>
        <fullName evidence="3">histidine kinase</fullName>
        <ecNumber evidence="3">2.7.13.3</ecNumber>
    </recommendedName>
</protein>
<dbReference type="InterPro" id="IPR001789">
    <property type="entry name" value="Sig_transdc_resp-reg_receiver"/>
</dbReference>
<gene>
    <name evidence="15" type="ORF">ETSY2_20045</name>
</gene>
<dbReference type="Proteomes" id="UP000019140">
    <property type="component" value="Unassembled WGS sequence"/>
</dbReference>
<evidence type="ECO:0000259" key="12">
    <source>
        <dbReference type="PROSITE" id="PS50109"/>
    </source>
</evidence>
<dbReference type="GO" id="GO:0005524">
    <property type="term" value="F:ATP binding"/>
    <property type="evidence" value="ECO:0007669"/>
    <property type="project" value="UniProtKB-KW"/>
</dbReference>
<dbReference type="Gene3D" id="1.10.287.130">
    <property type="match status" value="1"/>
</dbReference>
<dbReference type="EMBL" id="AZHX01000827">
    <property type="protein sequence ID" value="ETX05944.1"/>
    <property type="molecule type" value="Genomic_DNA"/>
</dbReference>
<dbReference type="InterPro" id="IPR036097">
    <property type="entry name" value="HisK_dim/P_sf"/>
</dbReference>
<keyword evidence="11" id="KW-0812">Transmembrane</keyword>
<keyword evidence="11" id="KW-0472">Membrane</keyword>
<comment type="subcellular location">
    <subcellularLocation>
        <location evidence="2">Membrane</location>
    </subcellularLocation>
</comment>
<feature type="domain" description="HAMP" evidence="14">
    <location>
        <begin position="195"/>
        <end position="251"/>
    </location>
</feature>
<dbReference type="GO" id="GO:0016020">
    <property type="term" value="C:membrane"/>
    <property type="evidence" value="ECO:0007669"/>
    <property type="project" value="UniProtKB-SubCell"/>
</dbReference>
<keyword evidence="16" id="KW-1185">Reference proteome</keyword>
<feature type="modified residue" description="4-aspartylphosphate" evidence="10">
    <location>
        <position position="556"/>
    </location>
</feature>
<evidence type="ECO:0000256" key="4">
    <source>
        <dbReference type="ARBA" id="ARBA00022553"/>
    </source>
</evidence>
<dbReference type="HOGENOM" id="CLU_434570_0_0_7"/>
<keyword evidence="7" id="KW-0418">Kinase</keyword>
<keyword evidence="4 10" id="KW-0597">Phosphoprotein</keyword>
<evidence type="ECO:0000256" key="8">
    <source>
        <dbReference type="ARBA" id="ARBA00022840"/>
    </source>
</evidence>
<sequence length="629" mass="69377">MSWLKSGLSIRQTAYAVSVVVVLAMAISSIEVMWAYRSERQRLISIINQWFESVADTSARAAYHVDQRQALAVLDGLIKFRTLAFAKITTDLGVVLAERRREISPSLTDPVAAWLFGDLVRQQRALMFDRSTLVLSTPSSAGGANPQQMRVGTIELNASPALVGRNFLANVGGLIAGLVFEFFLLAAALAFIFHRTLTRPLLRYADQLSRIDPQGVTTSKATVPLGHERDEFGLVVIRTNELLERIYDLRQAEMQAKEALLHQERVAALGSLLAGVAHELNNPLAILTAQAELLSETAEDEKTRARADKILKPAERCARIVRTFLALARQREVKKDHVDIEILIHDACELLAYPFKTHDISVRIDIEPDLPTIWGDGAQLSQALINLLVNAQHALMEVPGPRTVHIRAIQAEKHLSMTVSDNGPGISEAIRNRIFEPFFTTKAEGQGTGLGLSYCLSVADNHNGAITVDRQRDRGASITITLPTDTPPAAALDEQKPATPEAWQALQVLIVDDETELVSTLVEQLEHLGHSAYGCSNAAAALEALQHHTFDLILSDIRMPGVDGPVLYEEVRTHHAPLGNRFIFITGDSLDERARRFIETRLVPCIHKPFQLRELDQAIRHVMAASGTL</sequence>
<evidence type="ECO:0000259" key="14">
    <source>
        <dbReference type="PROSITE" id="PS50885"/>
    </source>
</evidence>
<dbReference type="InterPro" id="IPR005467">
    <property type="entry name" value="His_kinase_dom"/>
</dbReference>
<reference evidence="15 16" key="1">
    <citation type="journal article" date="2014" name="Nature">
        <title>An environmental bacterial taxon with a large and distinct metabolic repertoire.</title>
        <authorList>
            <person name="Wilson M.C."/>
            <person name="Mori T."/>
            <person name="Ruckert C."/>
            <person name="Uria A.R."/>
            <person name="Helf M.J."/>
            <person name="Takada K."/>
            <person name="Gernert C."/>
            <person name="Steffens U.A."/>
            <person name="Heycke N."/>
            <person name="Schmitt S."/>
            <person name="Rinke C."/>
            <person name="Helfrich E.J."/>
            <person name="Brachmann A.O."/>
            <person name="Gurgui C."/>
            <person name="Wakimoto T."/>
            <person name="Kracht M."/>
            <person name="Crusemann M."/>
            <person name="Hentschel U."/>
            <person name="Abe I."/>
            <person name="Matsunaga S."/>
            <person name="Kalinowski J."/>
            <person name="Takeyama H."/>
            <person name="Piel J."/>
        </authorList>
    </citation>
    <scope>NUCLEOTIDE SEQUENCE [LARGE SCALE GENOMIC DNA]</scope>
    <source>
        <strain evidence="16">TSY2</strain>
    </source>
</reference>
<dbReference type="Gene3D" id="3.40.50.2300">
    <property type="match status" value="1"/>
</dbReference>
<dbReference type="GO" id="GO:0000155">
    <property type="term" value="F:phosphorelay sensor kinase activity"/>
    <property type="evidence" value="ECO:0007669"/>
    <property type="project" value="InterPro"/>
</dbReference>
<evidence type="ECO:0000259" key="13">
    <source>
        <dbReference type="PROSITE" id="PS50110"/>
    </source>
</evidence>
<evidence type="ECO:0000256" key="11">
    <source>
        <dbReference type="SAM" id="Phobius"/>
    </source>
</evidence>
<evidence type="ECO:0000256" key="2">
    <source>
        <dbReference type="ARBA" id="ARBA00004370"/>
    </source>
</evidence>
<keyword evidence="8" id="KW-0067">ATP-binding</keyword>
<dbReference type="Pfam" id="PF02518">
    <property type="entry name" value="HATPase_c"/>
    <property type="match status" value="1"/>
</dbReference>
<dbReference type="EC" id="2.7.13.3" evidence="3"/>
<dbReference type="SMART" id="SM00388">
    <property type="entry name" value="HisKA"/>
    <property type="match status" value="1"/>
</dbReference>
<dbReference type="InterPro" id="IPR003661">
    <property type="entry name" value="HisK_dim/P_dom"/>
</dbReference>
<dbReference type="PRINTS" id="PR00344">
    <property type="entry name" value="BCTRLSENSOR"/>
</dbReference>
<evidence type="ECO:0000256" key="6">
    <source>
        <dbReference type="ARBA" id="ARBA00022741"/>
    </source>
</evidence>
<dbReference type="Gene3D" id="3.30.565.10">
    <property type="entry name" value="Histidine kinase-like ATPase, C-terminal domain"/>
    <property type="match status" value="1"/>
</dbReference>
<keyword evidence="9" id="KW-0902">Two-component regulatory system</keyword>
<dbReference type="InterPro" id="IPR003660">
    <property type="entry name" value="HAMP_dom"/>
</dbReference>
<feature type="domain" description="Histidine kinase" evidence="12">
    <location>
        <begin position="275"/>
        <end position="486"/>
    </location>
</feature>
<dbReference type="InterPro" id="IPR011006">
    <property type="entry name" value="CheY-like_superfamily"/>
</dbReference>
<dbReference type="AlphaFoldDB" id="W4M6H3"/>
<dbReference type="PROSITE" id="PS50109">
    <property type="entry name" value="HIS_KIN"/>
    <property type="match status" value="1"/>
</dbReference>
<dbReference type="PANTHER" id="PTHR43065">
    <property type="entry name" value="SENSOR HISTIDINE KINASE"/>
    <property type="match status" value="1"/>
</dbReference>
<accession>W4M6H3</accession>
<dbReference type="CDD" id="cd00075">
    <property type="entry name" value="HATPase"/>
    <property type="match status" value="1"/>
</dbReference>
<feature type="domain" description="Response regulatory" evidence="13">
    <location>
        <begin position="507"/>
        <end position="623"/>
    </location>
</feature>
<keyword evidence="6" id="KW-0547">Nucleotide-binding</keyword>
<organism evidence="15 16">
    <name type="scientific">Candidatus Entotheonella gemina</name>
    <dbReference type="NCBI Taxonomy" id="1429439"/>
    <lineage>
        <taxon>Bacteria</taxon>
        <taxon>Pseudomonadati</taxon>
        <taxon>Nitrospinota/Tectimicrobiota group</taxon>
        <taxon>Candidatus Tectimicrobiota</taxon>
        <taxon>Candidatus Entotheonellia</taxon>
        <taxon>Candidatus Entotheonellales</taxon>
        <taxon>Candidatus Entotheonellaceae</taxon>
        <taxon>Candidatus Entotheonella</taxon>
    </lineage>
</organism>
<dbReference type="SMART" id="SM00387">
    <property type="entry name" value="HATPase_c"/>
    <property type="match status" value="1"/>
</dbReference>
<dbReference type="PROSITE" id="PS50885">
    <property type="entry name" value="HAMP"/>
    <property type="match status" value="1"/>
</dbReference>
<dbReference type="Pfam" id="PF00512">
    <property type="entry name" value="HisKA"/>
    <property type="match status" value="1"/>
</dbReference>